<evidence type="ECO:0000313" key="2">
    <source>
        <dbReference type="EMBL" id="EDP47012.1"/>
    </source>
</evidence>
<proteinExistence type="predicted"/>
<name>A8PLL1_9COXI</name>
<comment type="caution">
    <text evidence="2">The sequence shown here is derived from an EMBL/GenBank/DDBJ whole genome shotgun (WGS) entry which is preliminary data.</text>
</comment>
<reference evidence="2" key="2">
    <citation type="submission" date="2007-10" db="EMBL/GenBank/DDBJ databases">
        <authorList>
            <person name="Myers G.S."/>
        </authorList>
    </citation>
    <scope>NUCLEOTIDE SEQUENCE [LARGE SCALE GENOMIC DNA]</scope>
</reference>
<dbReference type="STRING" id="59196.RICGR_0461"/>
<keyword evidence="1" id="KW-0812">Transmembrane</keyword>
<dbReference type="Proteomes" id="UP000054075">
    <property type="component" value="Unassembled WGS sequence"/>
</dbReference>
<evidence type="ECO:0000256" key="1">
    <source>
        <dbReference type="SAM" id="Phobius"/>
    </source>
</evidence>
<organism evidence="2 3">
    <name type="scientific">Rickettsiella grylli</name>
    <dbReference type="NCBI Taxonomy" id="59196"/>
    <lineage>
        <taxon>Bacteria</taxon>
        <taxon>Pseudomonadati</taxon>
        <taxon>Pseudomonadota</taxon>
        <taxon>Gammaproteobacteria</taxon>
        <taxon>Legionellales</taxon>
        <taxon>Coxiellaceae</taxon>
        <taxon>Rickettsiella</taxon>
    </lineage>
</organism>
<feature type="transmembrane region" description="Helical" evidence="1">
    <location>
        <begin position="42"/>
        <end position="64"/>
    </location>
</feature>
<gene>
    <name evidence="2" type="ORF">RICGR_0461</name>
</gene>
<keyword evidence="1" id="KW-1133">Transmembrane helix</keyword>
<protein>
    <submittedName>
        <fullName evidence="2">Mating pair formation protein TrbD</fullName>
    </submittedName>
</protein>
<keyword evidence="3" id="KW-1185">Reference proteome</keyword>
<dbReference type="RefSeq" id="WP_006035974.1">
    <property type="nucleotide sequence ID" value="NZ_AAQJ02000001.1"/>
</dbReference>
<reference evidence="2" key="1">
    <citation type="submission" date="2006-04" db="EMBL/GenBank/DDBJ databases">
        <authorList>
            <person name="Seshadri R."/>
            <person name="Federici B.A."/>
        </authorList>
    </citation>
    <scope>NUCLEOTIDE SEQUENCE [LARGE SCALE GENOMIC DNA]</scope>
</reference>
<dbReference type="EMBL" id="AAQJ02000001">
    <property type="protein sequence ID" value="EDP47012.1"/>
    <property type="molecule type" value="Genomic_DNA"/>
</dbReference>
<sequence>MMRGTVIVVNKALMRLMIGGVEKRLVFANALLSFPLVASTHFHFPACLLGFGFFIAMHFVLLLISKSDPNLGKLFKRSTRYSLRAYFPAKSHPLMTEIWKIKTVSRPW</sequence>
<evidence type="ECO:0000313" key="3">
    <source>
        <dbReference type="Proteomes" id="UP000054075"/>
    </source>
</evidence>
<accession>A8PLL1</accession>
<dbReference type="AlphaFoldDB" id="A8PLL1"/>
<keyword evidence="1" id="KW-0472">Membrane</keyword>